<evidence type="ECO:0000256" key="1">
    <source>
        <dbReference type="ARBA" id="ARBA00024205"/>
    </source>
</evidence>
<dbReference type="PANTHER" id="PTHR46355">
    <property type="entry name" value="UPF0428 PROTEIN CXORF56"/>
    <property type="match status" value="1"/>
</dbReference>
<dbReference type="InterPro" id="IPR057965">
    <property type="entry name" value="STEEP1_dom"/>
</dbReference>
<organism evidence="3 4">
    <name type="scientific">Sphaerosporella brunnea</name>
    <dbReference type="NCBI Taxonomy" id="1250544"/>
    <lineage>
        <taxon>Eukaryota</taxon>
        <taxon>Fungi</taxon>
        <taxon>Dikarya</taxon>
        <taxon>Ascomycota</taxon>
        <taxon>Pezizomycotina</taxon>
        <taxon>Pezizomycetes</taxon>
        <taxon>Pezizales</taxon>
        <taxon>Pyronemataceae</taxon>
        <taxon>Sphaerosporella</taxon>
    </lineage>
</organism>
<gene>
    <name evidence="3" type="ORF">FN846DRAFT_440986</name>
</gene>
<protein>
    <recommendedName>
        <fullName evidence="2">STEEP1 domain-containing protein</fullName>
    </recommendedName>
</protein>
<evidence type="ECO:0000313" key="4">
    <source>
        <dbReference type="Proteomes" id="UP000326924"/>
    </source>
</evidence>
<proteinExistence type="inferred from homology"/>
<dbReference type="GO" id="GO:0090158">
    <property type="term" value="P:endoplasmic reticulum membrane organization"/>
    <property type="evidence" value="ECO:0007669"/>
    <property type="project" value="TreeGrafter"/>
</dbReference>
<dbReference type="Pfam" id="PF25809">
    <property type="entry name" value="STEEP1"/>
    <property type="match status" value="1"/>
</dbReference>
<dbReference type="OrthoDB" id="418131at2759"/>
<evidence type="ECO:0000259" key="2">
    <source>
        <dbReference type="Pfam" id="PF25809"/>
    </source>
</evidence>
<accession>A0A5J5F4R5</accession>
<dbReference type="GO" id="GO:0005737">
    <property type="term" value="C:cytoplasm"/>
    <property type="evidence" value="ECO:0007669"/>
    <property type="project" value="GOC"/>
</dbReference>
<sequence>MSRMTTPHVHTYHCTFCSHLLLASTHIISALPTRRAPGLDNATIVPLQENTESDSDREYTLLLTLTRDRAAKVVAREDGFEKRVLWRCGRCKLIVGYMLDEEKRRGCLYLLPGAVVESSELGQGEPEGQAA</sequence>
<keyword evidence="4" id="KW-1185">Reference proteome</keyword>
<comment type="caution">
    <text evidence="3">The sequence shown here is derived from an EMBL/GenBank/DDBJ whole genome shotgun (WGS) entry which is preliminary data.</text>
</comment>
<dbReference type="PANTHER" id="PTHR46355:SF1">
    <property type="entry name" value="STING ER EXIT PROTEIN"/>
    <property type="match status" value="1"/>
</dbReference>
<dbReference type="InterPro" id="IPR029704">
    <property type="entry name" value="STEEP-like"/>
</dbReference>
<dbReference type="Proteomes" id="UP000326924">
    <property type="component" value="Unassembled WGS sequence"/>
</dbReference>
<comment type="similarity">
    <text evidence="1">Belongs to the STEEP1 family.</text>
</comment>
<dbReference type="EMBL" id="VXIS01000036">
    <property type="protein sequence ID" value="KAA8911413.1"/>
    <property type="molecule type" value="Genomic_DNA"/>
</dbReference>
<reference evidence="3 4" key="1">
    <citation type="submission" date="2019-09" db="EMBL/GenBank/DDBJ databases">
        <title>Draft genome of the ectomycorrhizal ascomycete Sphaerosporella brunnea.</title>
        <authorList>
            <consortium name="DOE Joint Genome Institute"/>
            <person name="Benucci G.M."/>
            <person name="Marozzi G."/>
            <person name="Antonielli L."/>
            <person name="Sanchez S."/>
            <person name="Marco P."/>
            <person name="Wang X."/>
            <person name="Falini L.B."/>
            <person name="Barry K."/>
            <person name="Haridas S."/>
            <person name="Lipzen A."/>
            <person name="Labutti K."/>
            <person name="Grigoriev I.V."/>
            <person name="Murat C."/>
            <person name="Martin F."/>
            <person name="Albertini E."/>
            <person name="Donnini D."/>
            <person name="Bonito G."/>
        </authorList>
    </citation>
    <scope>NUCLEOTIDE SEQUENCE [LARGE SCALE GENOMIC DNA]</scope>
    <source>
        <strain evidence="3 4">Sb_GMNB300</strain>
    </source>
</reference>
<dbReference type="GO" id="GO:0006888">
    <property type="term" value="P:endoplasmic reticulum to Golgi vesicle-mediated transport"/>
    <property type="evidence" value="ECO:0007669"/>
    <property type="project" value="TreeGrafter"/>
</dbReference>
<name>A0A5J5F4R5_9PEZI</name>
<dbReference type="InParanoid" id="A0A5J5F4R5"/>
<dbReference type="AlphaFoldDB" id="A0A5J5F4R5"/>
<evidence type="ECO:0000313" key="3">
    <source>
        <dbReference type="EMBL" id="KAA8911413.1"/>
    </source>
</evidence>
<feature type="domain" description="STEEP1" evidence="2">
    <location>
        <begin position="7"/>
        <end position="120"/>
    </location>
</feature>